<reference evidence="10" key="1">
    <citation type="submission" date="2011-07" db="EMBL/GenBank/DDBJ databases">
        <authorList>
            <consortium name="Caenorhabditis brenneri Sequencing and Analysis Consortium"/>
            <person name="Wilson R.K."/>
        </authorList>
    </citation>
    <scope>NUCLEOTIDE SEQUENCE [LARGE SCALE GENOMIC DNA]</scope>
    <source>
        <strain evidence="10">PB2801</strain>
    </source>
</reference>
<evidence type="ECO:0008006" key="11">
    <source>
        <dbReference type="Google" id="ProtNLM"/>
    </source>
</evidence>
<evidence type="ECO:0000256" key="8">
    <source>
        <dbReference type="SAM" id="Phobius"/>
    </source>
</evidence>
<dbReference type="HOGENOM" id="CLU_025025_0_1_1"/>
<evidence type="ECO:0000313" key="9">
    <source>
        <dbReference type="EMBL" id="EGT43406.1"/>
    </source>
</evidence>
<dbReference type="Pfam" id="PF03381">
    <property type="entry name" value="CDC50"/>
    <property type="match status" value="2"/>
</dbReference>
<keyword evidence="4 8" id="KW-1133">Transmembrane helix</keyword>
<dbReference type="FunCoup" id="G0P2V3">
    <property type="interactions" value="3574"/>
</dbReference>
<feature type="transmembrane region" description="Helical" evidence="8">
    <location>
        <begin position="48"/>
        <end position="74"/>
    </location>
</feature>
<proteinExistence type="inferred from homology"/>
<feature type="transmembrane region" description="Helical" evidence="8">
    <location>
        <begin position="373"/>
        <end position="397"/>
    </location>
</feature>
<sequence>MPPRDAVPTSTQLSGSASDGVQNDTKVLKNRPKASALRQQKLPAWQPILTATTVIPTVFVIGAIFLPIGVFLFIASDSVSEFPIEYTSCSTPCNLQIDLPNSFDGDVYLYYNLENYYQNHRRYVKSRNDQQYLGDLTNVKDCAPFDIDPATKKPIAPCGAIANSIFNGEPLLSSLTRNTLKSTTVRILSVFSLTCSRERPIEQLRERLIVVCITADGCFFSAIIDIHGFHSDTFSLTYQPVGGLPAIVPVTTQGVIWNVDKDRKFKNPAIPTNGNLCEAFKDTVKPPNWAHNPCEIGGFENVDFIVWMRTAALPYFKKLWRIVDRTTNSVFANGLPKGTYVLSVTNNYPVQSFGGKKYFVISTTSWAGGKNSFLGIAYLVVGCLAIVLGVVFVFIHLKFGHSINELSNVSDIHH</sequence>
<keyword evidence="5 6" id="KW-0472">Membrane</keyword>
<dbReference type="AlphaFoldDB" id="G0P2V3"/>
<dbReference type="OrthoDB" id="340608at2759"/>
<evidence type="ECO:0000256" key="1">
    <source>
        <dbReference type="ARBA" id="ARBA00004141"/>
    </source>
</evidence>
<evidence type="ECO:0000313" key="10">
    <source>
        <dbReference type="Proteomes" id="UP000008068"/>
    </source>
</evidence>
<feature type="compositionally biased region" description="Polar residues" evidence="7">
    <location>
        <begin position="8"/>
        <end position="25"/>
    </location>
</feature>
<name>G0P2V3_CAEBE</name>
<dbReference type="PANTHER" id="PTHR10926">
    <property type="entry name" value="CELL CYCLE CONTROL PROTEIN 50"/>
    <property type="match status" value="1"/>
</dbReference>
<dbReference type="Proteomes" id="UP000008068">
    <property type="component" value="Unassembled WGS sequence"/>
</dbReference>
<dbReference type="InParanoid" id="G0P2V3"/>
<evidence type="ECO:0000256" key="6">
    <source>
        <dbReference type="PIRNR" id="PIRNR015840"/>
    </source>
</evidence>
<comment type="similarity">
    <text evidence="2 6">Belongs to the CDC50/LEM3 family.</text>
</comment>
<dbReference type="EMBL" id="GL380032">
    <property type="protein sequence ID" value="EGT43406.1"/>
    <property type="molecule type" value="Genomic_DNA"/>
</dbReference>
<accession>G0P2V3</accession>
<dbReference type="STRING" id="135651.G0P2V3"/>
<comment type="subcellular location">
    <subcellularLocation>
        <location evidence="1">Membrane</location>
        <topology evidence="1">Multi-pass membrane protein</topology>
    </subcellularLocation>
</comment>
<evidence type="ECO:0000256" key="4">
    <source>
        <dbReference type="ARBA" id="ARBA00022989"/>
    </source>
</evidence>
<dbReference type="eggNOG" id="KOG2952">
    <property type="taxonomic scope" value="Eukaryota"/>
</dbReference>
<keyword evidence="3 8" id="KW-0812">Transmembrane</keyword>
<gene>
    <name evidence="9" type="ORF">CAEBREN_21884</name>
</gene>
<evidence type="ECO:0000256" key="5">
    <source>
        <dbReference type="ARBA" id="ARBA00023136"/>
    </source>
</evidence>
<dbReference type="GO" id="GO:0005783">
    <property type="term" value="C:endoplasmic reticulum"/>
    <property type="evidence" value="ECO:0007669"/>
    <property type="project" value="TreeGrafter"/>
</dbReference>
<organism evidence="10">
    <name type="scientific">Caenorhabditis brenneri</name>
    <name type="common">Nematode worm</name>
    <dbReference type="NCBI Taxonomy" id="135651"/>
    <lineage>
        <taxon>Eukaryota</taxon>
        <taxon>Metazoa</taxon>
        <taxon>Ecdysozoa</taxon>
        <taxon>Nematoda</taxon>
        <taxon>Chromadorea</taxon>
        <taxon>Rhabditida</taxon>
        <taxon>Rhabditina</taxon>
        <taxon>Rhabditomorpha</taxon>
        <taxon>Rhabditoidea</taxon>
        <taxon>Rhabditidae</taxon>
        <taxon>Peloderinae</taxon>
        <taxon>Caenorhabditis</taxon>
    </lineage>
</organism>
<dbReference type="OMA" id="TWNNDQP"/>
<keyword evidence="10" id="KW-1185">Reference proteome</keyword>
<feature type="region of interest" description="Disordered" evidence="7">
    <location>
        <begin position="1"/>
        <end position="25"/>
    </location>
</feature>
<dbReference type="InterPro" id="IPR005045">
    <property type="entry name" value="CDC50/LEM3_fam"/>
</dbReference>
<evidence type="ECO:0000256" key="7">
    <source>
        <dbReference type="SAM" id="MobiDB-lite"/>
    </source>
</evidence>
<evidence type="ECO:0000256" key="2">
    <source>
        <dbReference type="ARBA" id="ARBA00009457"/>
    </source>
</evidence>
<dbReference type="PIRSF" id="PIRSF015840">
    <property type="entry name" value="DUF284_TM_euk"/>
    <property type="match status" value="1"/>
</dbReference>
<dbReference type="GO" id="GO:0005794">
    <property type="term" value="C:Golgi apparatus"/>
    <property type="evidence" value="ECO:0007669"/>
    <property type="project" value="TreeGrafter"/>
</dbReference>
<dbReference type="GO" id="GO:0005886">
    <property type="term" value="C:plasma membrane"/>
    <property type="evidence" value="ECO:0007669"/>
    <property type="project" value="TreeGrafter"/>
</dbReference>
<protein>
    <recommendedName>
        <fullName evidence="11">Cell cycle control protein 50A</fullName>
    </recommendedName>
</protein>
<dbReference type="PANTHER" id="PTHR10926:SF0">
    <property type="entry name" value="CDC50, ISOFORM A"/>
    <property type="match status" value="1"/>
</dbReference>
<evidence type="ECO:0000256" key="3">
    <source>
        <dbReference type="ARBA" id="ARBA00022692"/>
    </source>
</evidence>